<keyword evidence="4 6" id="KW-1133">Transmembrane helix</keyword>
<organism evidence="9">
    <name type="scientific">Echinostoma caproni</name>
    <dbReference type="NCBI Taxonomy" id="27848"/>
    <lineage>
        <taxon>Eukaryota</taxon>
        <taxon>Metazoa</taxon>
        <taxon>Spiralia</taxon>
        <taxon>Lophotrochozoa</taxon>
        <taxon>Platyhelminthes</taxon>
        <taxon>Trematoda</taxon>
        <taxon>Digenea</taxon>
        <taxon>Plagiorchiida</taxon>
        <taxon>Echinostomata</taxon>
        <taxon>Echinostomatoidea</taxon>
        <taxon>Echinostomatidae</taxon>
        <taxon>Echinostoma</taxon>
    </lineage>
</organism>
<dbReference type="AlphaFoldDB" id="A0A183BE51"/>
<evidence type="ECO:0000313" key="9">
    <source>
        <dbReference type="WBParaSite" id="ECPE_0001753101-mRNA-1"/>
    </source>
</evidence>
<keyword evidence="8" id="KW-1185">Reference proteome</keyword>
<evidence type="ECO:0000256" key="2">
    <source>
        <dbReference type="ARBA" id="ARBA00022692"/>
    </source>
</evidence>
<dbReference type="Proteomes" id="UP000272942">
    <property type="component" value="Unassembled WGS sequence"/>
</dbReference>
<feature type="transmembrane region" description="Helical" evidence="6">
    <location>
        <begin position="176"/>
        <end position="199"/>
    </location>
</feature>
<dbReference type="Pfam" id="PF11712">
    <property type="entry name" value="Vma12"/>
    <property type="match status" value="1"/>
</dbReference>
<reference evidence="7 8" key="2">
    <citation type="submission" date="2018-11" db="EMBL/GenBank/DDBJ databases">
        <authorList>
            <consortium name="Pathogen Informatics"/>
        </authorList>
    </citation>
    <scope>NUCLEOTIDE SEQUENCE [LARGE SCALE GENOMIC DNA]</scope>
    <source>
        <strain evidence="7 8">Egypt</strain>
    </source>
</reference>
<comment type="subcellular location">
    <subcellularLocation>
        <location evidence="1">Endoplasmic reticulum membrane</location>
        <topology evidence="1">Multi-pass membrane protein</topology>
    </subcellularLocation>
</comment>
<dbReference type="GO" id="GO:0005789">
    <property type="term" value="C:endoplasmic reticulum membrane"/>
    <property type="evidence" value="ECO:0007669"/>
    <property type="project" value="UniProtKB-SubCell"/>
</dbReference>
<protein>
    <submittedName>
        <fullName evidence="9">Vesicle transport protein</fullName>
    </submittedName>
</protein>
<evidence type="ECO:0000256" key="6">
    <source>
        <dbReference type="SAM" id="Phobius"/>
    </source>
</evidence>
<keyword evidence="5 6" id="KW-0472">Membrane</keyword>
<keyword evidence="3" id="KW-0256">Endoplasmic reticulum</keyword>
<reference evidence="9" key="1">
    <citation type="submission" date="2016-06" db="UniProtKB">
        <authorList>
            <consortium name="WormBaseParasite"/>
        </authorList>
    </citation>
    <scope>IDENTIFICATION</scope>
</reference>
<evidence type="ECO:0000313" key="7">
    <source>
        <dbReference type="EMBL" id="VDP94780.1"/>
    </source>
</evidence>
<evidence type="ECO:0000256" key="5">
    <source>
        <dbReference type="ARBA" id="ARBA00023136"/>
    </source>
</evidence>
<evidence type="ECO:0000256" key="4">
    <source>
        <dbReference type="ARBA" id="ARBA00022989"/>
    </source>
</evidence>
<proteinExistence type="predicted"/>
<gene>
    <name evidence="7" type="ORF">ECPE_LOCUS17486</name>
</gene>
<name>A0A183BE51_9TREM</name>
<dbReference type="OrthoDB" id="19981at2759"/>
<evidence type="ECO:0000313" key="8">
    <source>
        <dbReference type="Proteomes" id="UP000272942"/>
    </source>
</evidence>
<dbReference type="WBParaSite" id="ECPE_0001753101-mRNA-1">
    <property type="protein sequence ID" value="ECPE_0001753101-mRNA-1"/>
    <property type="gene ID" value="ECPE_0001753101"/>
</dbReference>
<dbReference type="PANTHER" id="PTHR31394:SF1">
    <property type="entry name" value="TRANSMEMBRANE PROTEIN 199"/>
    <property type="match status" value="1"/>
</dbReference>
<sequence>MSARNPIAVDVSTSVPIVEFLENCRTAKNFPEPLKMSVDRILLEKNHIRFSIVCECHTWMKNNGKVSPPHLWKLFRSTTVVLPVPKPTPRNPELDARVNALRTKFANDEYNRMIENLGPKIAVPLNKESGVSVCSELKCLNKQLMMILNFIIIISSGFAFGYFIPEMISSAHEVNFTTRIMCALSVSFLVFFADLYFLLKNLNEYLFNFTLIESSKKIS</sequence>
<evidence type="ECO:0000256" key="3">
    <source>
        <dbReference type="ARBA" id="ARBA00022824"/>
    </source>
</evidence>
<evidence type="ECO:0000256" key="1">
    <source>
        <dbReference type="ARBA" id="ARBA00004477"/>
    </source>
</evidence>
<keyword evidence="2 6" id="KW-0812">Transmembrane</keyword>
<dbReference type="InterPro" id="IPR021013">
    <property type="entry name" value="ATPase_Vma12"/>
</dbReference>
<dbReference type="GO" id="GO:0070072">
    <property type="term" value="P:vacuolar proton-transporting V-type ATPase complex assembly"/>
    <property type="evidence" value="ECO:0007669"/>
    <property type="project" value="InterPro"/>
</dbReference>
<dbReference type="PANTHER" id="PTHR31394">
    <property type="entry name" value="TRANSMEMBRANE PROTEIN 199"/>
    <property type="match status" value="1"/>
</dbReference>
<dbReference type="EMBL" id="UZAN01069575">
    <property type="protein sequence ID" value="VDP94780.1"/>
    <property type="molecule type" value="Genomic_DNA"/>
</dbReference>
<feature type="transmembrane region" description="Helical" evidence="6">
    <location>
        <begin position="144"/>
        <end position="164"/>
    </location>
</feature>
<accession>A0A183BE51</accession>